<organism evidence="9 10">
    <name type="scientific">Pyricularia oryzae (strain 70-15 / ATCC MYA-4617 / FGSC 8958)</name>
    <name type="common">Rice blast fungus</name>
    <name type="synonym">Magnaporthe oryzae</name>
    <dbReference type="NCBI Taxonomy" id="242507"/>
    <lineage>
        <taxon>Eukaryota</taxon>
        <taxon>Fungi</taxon>
        <taxon>Dikarya</taxon>
        <taxon>Ascomycota</taxon>
        <taxon>Pezizomycotina</taxon>
        <taxon>Sordariomycetes</taxon>
        <taxon>Sordariomycetidae</taxon>
        <taxon>Magnaporthales</taxon>
        <taxon>Pyriculariaceae</taxon>
        <taxon>Pyricularia</taxon>
    </lineage>
</organism>
<evidence type="ECO:0000256" key="1">
    <source>
        <dbReference type="ARBA" id="ARBA00007870"/>
    </source>
</evidence>
<comment type="function">
    <text evidence="6">Catalyzes the NADPH-dependent reduction of ketopantoate into pantoic acid.</text>
</comment>
<keyword evidence="10" id="KW-1185">Reference proteome</keyword>
<dbReference type="InterPro" id="IPR008927">
    <property type="entry name" value="6-PGluconate_DH-like_C_sf"/>
</dbReference>
<dbReference type="GO" id="GO:0005739">
    <property type="term" value="C:mitochondrion"/>
    <property type="evidence" value="ECO:0007669"/>
    <property type="project" value="TreeGrafter"/>
</dbReference>
<dbReference type="OMA" id="RKEPFQV"/>
<dbReference type="VEuPathDB" id="FungiDB:MGG_01626"/>
<evidence type="ECO:0000313" key="10">
    <source>
        <dbReference type="Proteomes" id="UP000009058"/>
    </source>
</evidence>
<dbReference type="GeneID" id="2679087"/>
<evidence type="ECO:0000259" key="8">
    <source>
        <dbReference type="Pfam" id="PF08546"/>
    </source>
</evidence>
<evidence type="ECO:0000256" key="5">
    <source>
        <dbReference type="ARBA" id="ARBA00032024"/>
    </source>
</evidence>
<dbReference type="InterPro" id="IPR050838">
    <property type="entry name" value="Ketopantoate_reductase"/>
</dbReference>
<dbReference type="EC" id="1.1.1.169" evidence="2 6"/>
<dbReference type="SMR" id="G4MUC0"/>
<dbReference type="SUPFAM" id="SSF48179">
    <property type="entry name" value="6-phosphogluconate dehydrogenase C-terminal domain-like"/>
    <property type="match status" value="1"/>
</dbReference>
<dbReference type="Proteomes" id="UP000009058">
    <property type="component" value="Chromosome 2"/>
</dbReference>
<evidence type="ECO:0000313" key="9">
    <source>
        <dbReference type="EMBL" id="EHA54807.1"/>
    </source>
</evidence>
<gene>
    <name evidence="9" type="ORF">MGG_01626</name>
</gene>
<dbReference type="eggNOG" id="ENOG502QPT5">
    <property type="taxonomic scope" value="Eukaryota"/>
</dbReference>
<dbReference type="GO" id="GO:0015940">
    <property type="term" value="P:pantothenate biosynthetic process"/>
    <property type="evidence" value="ECO:0007669"/>
    <property type="project" value="InterPro"/>
</dbReference>
<dbReference type="PANTHER" id="PTHR43765:SF2">
    <property type="entry name" value="2-DEHYDROPANTOATE 2-REDUCTASE"/>
    <property type="match status" value="1"/>
</dbReference>
<dbReference type="Pfam" id="PF08546">
    <property type="entry name" value="ApbA_C"/>
    <property type="match status" value="1"/>
</dbReference>
<evidence type="ECO:0000256" key="3">
    <source>
        <dbReference type="ARBA" id="ARBA00022857"/>
    </source>
</evidence>
<reference key="2">
    <citation type="submission" date="2011-05" db="EMBL/GenBank/DDBJ databases">
        <title>The Genome Sequence of Magnaporthe oryzae 70-15.</title>
        <authorList>
            <consortium name="The Broad Institute Genome Sequencing Platform"/>
            <person name="Ma L.-J."/>
            <person name="Dead R."/>
            <person name="Young S.K."/>
            <person name="Zeng Q."/>
            <person name="Gargeya S."/>
            <person name="Fitzgerald M."/>
            <person name="Haas B."/>
            <person name="Abouelleil A."/>
            <person name="Alvarado L."/>
            <person name="Arachchi H.M."/>
            <person name="Berlin A."/>
            <person name="Brown A."/>
            <person name="Chapman S.B."/>
            <person name="Chen Z."/>
            <person name="Dunbar C."/>
            <person name="Freedman E."/>
            <person name="Gearin G."/>
            <person name="Gellesch M."/>
            <person name="Goldberg J."/>
            <person name="Griggs A."/>
            <person name="Gujja S."/>
            <person name="Heiman D."/>
            <person name="Howarth C."/>
            <person name="Larson L."/>
            <person name="Lui A."/>
            <person name="MacDonald P.J.P."/>
            <person name="Mehta T."/>
            <person name="Montmayeur A."/>
            <person name="Murphy C."/>
            <person name="Neiman D."/>
            <person name="Pearson M."/>
            <person name="Priest M."/>
            <person name="Roberts A."/>
            <person name="Saif S."/>
            <person name="Shea T."/>
            <person name="Shenoy N."/>
            <person name="Sisk P."/>
            <person name="Stolte C."/>
            <person name="Sykes S."/>
            <person name="Yandava C."/>
            <person name="Wortman J."/>
            <person name="Nusbaum C."/>
            <person name="Birren B."/>
        </authorList>
    </citation>
    <scope>NUCLEOTIDE SEQUENCE</scope>
    <source>
        <strain>70-15</strain>
    </source>
</reference>
<dbReference type="AlphaFoldDB" id="G4MUC0"/>
<dbReference type="KEGG" id="mgr:MGG_01626"/>
<comment type="catalytic activity">
    <reaction evidence="6">
        <text>(R)-pantoate + NADP(+) = 2-dehydropantoate + NADPH + H(+)</text>
        <dbReference type="Rhea" id="RHEA:16233"/>
        <dbReference type="ChEBI" id="CHEBI:11561"/>
        <dbReference type="ChEBI" id="CHEBI:15378"/>
        <dbReference type="ChEBI" id="CHEBI:15980"/>
        <dbReference type="ChEBI" id="CHEBI:57783"/>
        <dbReference type="ChEBI" id="CHEBI:58349"/>
        <dbReference type="EC" id="1.1.1.169"/>
    </reaction>
</comment>
<keyword evidence="3 6" id="KW-0521">NADP</keyword>
<comment type="similarity">
    <text evidence="1 6">Belongs to the ketopantoate reductase family.</text>
</comment>
<dbReference type="InterPro" id="IPR013328">
    <property type="entry name" value="6PGD_dom2"/>
</dbReference>
<evidence type="ECO:0000256" key="6">
    <source>
        <dbReference type="RuleBase" id="RU362068"/>
    </source>
</evidence>
<dbReference type="PANTHER" id="PTHR43765">
    <property type="entry name" value="2-DEHYDROPANTOATE 2-REDUCTASE-RELATED"/>
    <property type="match status" value="1"/>
</dbReference>
<dbReference type="Gene3D" id="1.10.1040.10">
    <property type="entry name" value="N-(1-d-carboxylethyl)-l-norvaline Dehydrogenase, domain 2"/>
    <property type="match status" value="1"/>
</dbReference>
<name>G4MUC0_PYRO7</name>
<evidence type="ECO:0000256" key="4">
    <source>
        <dbReference type="ARBA" id="ARBA00023002"/>
    </source>
</evidence>
<reference evidence="9 10" key="1">
    <citation type="journal article" date="2005" name="Nature">
        <title>The genome sequence of the rice blast fungus Magnaporthe grisea.</title>
        <authorList>
            <person name="Dean R.A."/>
            <person name="Talbot N.J."/>
            <person name="Ebbole D.J."/>
            <person name="Farman M.L."/>
            <person name="Mitchell T.K."/>
            <person name="Orbach M.J."/>
            <person name="Thon M."/>
            <person name="Kulkarni R."/>
            <person name="Xu J.R."/>
            <person name="Pan H."/>
            <person name="Read N.D."/>
            <person name="Lee Y.H."/>
            <person name="Carbone I."/>
            <person name="Brown D."/>
            <person name="Oh Y.Y."/>
            <person name="Donofrio N."/>
            <person name="Jeong J.S."/>
            <person name="Soanes D.M."/>
            <person name="Djonovic S."/>
            <person name="Kolomiets E."/>
            <person name="Rehmeyer C."/>
            <person name="Li W."/>
            <person name="Harding M."/>
            <person name="Kim S."/>
            <person name="Lebrun M.H."/>
            <person name="Bohnert H."/>
            <person name="Coughlan S."/>
            <person name="Butler J."/>
            <person name="Calvo S."/>
            <person name="Ma L.J."/>
            <person name="Nicol R."/>
            <person name="Purcell S."/>
            <person name="Nusbaum C."/>
            <person name="Galagan J.E."/>
            <person name="Birren B.W."/>
        </authorList>
    </citation>
    <scope>NUCLEOTIDE SEQUENCE [LARGE SCALE GENOMIC DNA]</scope>
    <source>
        <strain evidence="10">70-15 / ATCC MYA-4617 / FGSC 8958</strain>
    </source>
</reference>
<dbReference type="InterPro" id="IPR013332">
    <property type="entry name" value="KPR_N"/>
</dbReference>
<proteinExistence type="inferred from homology"/>
<dbReference type="Gene3D" id="3.40.50.720">
    <property type="entry name" value="NAD(P)-binding Rossmann-like Domain"/>
    <property type="match status" value="1"/>
</dbReference>
<dbReference type="InterPro" id="IPR013752">
    <property type="entry name" value="KPA_reductase"/>
</dbReference>
<dbReference type="RefSeq" id="XP_003714614.1">
    <property type="nucleotide sequence ID" value="XM_003714566.1"/>
</dbReference>
<dbReference type="Pfam" id="PF02558">
    <property type="entry name" value="ApbA"/>
    <property type="match status" value="1"/>
</dbReference>
<feature type="domain" description="Ketopantoate reductase N-terminal" evidence="7">
    <location>
        <begin position="5"/>
        <end position="162"/>
    </location>
</feature>
<dbReference type="HOGENOM" id="CLU_031468_10_3_1"/>
<dbReference type="EMBL" id="CM001232">
    <property type="protein sequence ID" value="EHA54807.1"/>
    <property type="molecule type" value="Genomic_DNA"/>
</dbReference>
<dbReference type="GO" id="GO:0008677">
    <property type="term" value="F:2-dehydropantoate 2-reductase activity"/>
    <property type="evidence" value="ECO:0007669"/>
    <property type="project" value="UniProtKB-EC"/>
</dbReference>
<protein>
    <recommendedName>
        <fullName evidence="2 6">2-dehydropantoate 2-reductase</fullName>
        <ecNumber evidence="2 6">1.1.1.169</ecNumber>
    </recommendedName>
    <alternativeName>
        <fullName evidence="5 6">Ketopantoate reductase</fullName>
    </alternativeName>
</protein>
<dbReference type="InParanoid" id="G4MUC0"/>
<dbReference type="SUPFAM" id="SSF51735">
    <property type="entry name" value="NAD(P)-binding Rossmann-fold domains"/>
    <property type="match status" value="1"/>
</dbReference>
<evidence type="ECO:0000259" key="7">
    <source>
        <dbReference type="Pfam" id="PF02558"/>
    </source>
</evidence>
<dbReference type="InterPro" id="IPR036291">
    <property type="entry name" value="NAD(P)-bd_dom_sf"/>
</dbReference>
<dbReference type="NCBIfam" id="TIGR00745">
    <property type="entry name" value="apbA_panE"/>
    <property type="match status" value="1"/>
</dbReference>
<evidence type="ECO:0000256" key="2">
    <source>
        <dbReference type="ARBA" id="ARBA00013014"/>
    </source>
</evidence>
<dbReference type="InterPro" id="IPR003710">
    <property type="entry name" value="ApbA"/>
</dbReference>
<dbReference type="STRING" id="242507.G4MUC0"/>
<feature type="domain" description="Ketopantoate reductase C-terminal" evidence="8">
    <location>
        <begin position="202"/>
        <end position="330"/>
    </location>
</feature>
<dbReference type="FunCoup" id="G4MUC0">
    <property type="interactions" value="120"/>
</dbReference>
<keyword evidence="4 6" id="KW-0560">Oxidoreductase</keyword>
<accession>G4MUC0</accession>
<dbReference type="GO" id="GO:0050661">
    <property type="term" value="F:NADP binding"/>
    <property type="evidence" value="ECO:0007669"/>
    <property type="project" value="TreeGrafter"/>
</dbReference>
<sequence length="347" mass="37689">METPIYILGLGNLGKYVAHALKKQSSRTHVTLLLHRESLLEEWQRCGQTIDCVRDGASDKLSGYSTDLLSGSSPINNLIVTTKTYKTVQALAPIRHRLGPESSILFLQNGMGAIEEVSTSLFKDAKLRPNYWAGIASVGIYKHGPFSIVHAGKGSLILGKVEGRTDASSPADARRGNFMVQRLLESDGLAANLVEPELLRISQLQKLAANAIINPLTALLGCVNGEVFGSSSRKNVIQQLIAETGAVIRALLPSKAGEEIREQFSDQSLSQYITEVATKTAQNSSSMLQDFRAGRETEIGYINGYIVEQAKRLGLPHARNSALVNMIKQRKALSEDDEVIPKLSGPP</sequence>
<dbReference type="OrthoDB" id="73846at2759"/>